<evidence type="ECO:0000313" key="11">
    <source>
        <dbReference type="Proteomes" id="UP001182556"/>
    </source>
</evidence>
<feature type="region of interest" description="Disordered" evidence="8">
    <location>
        <begin position="256"/>
        <end position="314"/>
    </location>
</feature>
<comment type="similarity">
    <text evidence="2">Belongs to the NCF2/NOXA1 family.</text>
</comment>
<dbReference type="GO" id="GO:0005737">
    <property type="term" value="C:cytoplasm"/>
    <property type="evidence" value="ECO:0007669"/>
    <property type="project" value="UniProtKB-SubCell"/>
</dbReference>
<dbReference type="EMBL" id="JAODAN010000005">
    <property type="protein sequence ID" value="KAK1923903.1"/>
    <property type="molecule type" value="Genomic_DNA"/>
</dbReference>
<sequence length="540" mass="59339">MSLKAELETWATALKAYDGNDYDLAIEHFEQIADTSKVVWNIGIILATLGRHEEAVKRFEQATRLDVYFTIAYHQKGVSNFMLGRYDAAQGDFESALLYLRGNQTIHYEQLGLDFRLYSAEVLFNCGLSRIYMGQTTAGLADLKEAATHKQIPEHSVIDDAIRDHGRDYSVFSVPVGIVFRPSAVKMKNLAARDYMGKAVLVAATNSNEAYTTFTGLTRLQRGQTPTGAPLDPSHPLGRSASVSAVPAPIRPSFAARFSRSQSISTMPTPPRPVPAQRSPQSFDRAPRPSPPPTLTAAKQRSPPTSLPPARPAPVVDTAVSASGLGENSILAPRHDHEDEPSVRQSPLLFTPQIRSNALRITELYDEYYSATDEVDPKVSLTRGPETRAATSSLNRSISRNVPRSSFTGNKGWGGGVARDGTLLERSRSMLESRGSRYDDEDGYGFATMTKIRVKVHIGNLTRGMSVLPEQSFEQFIIALRAKFPELGPNMGIRFKDEDGDMLSMQDEGDFEAAVDVARVTARGKTDGKLEIWVDQASVQ</sequence>
<dbReference type="Gene3D" id="1.25.40.10">
    <property type="entry name" value="Tetratricopeptide repeat domain"/>
    <property type="match status" value="1"/>
</dbReference>
<evidence type="ECO:0000256" key="6">
    <source>
        <dbReference type="ARBA" id="ARBA00022803"/>
    </source>
</evidence>
<feature type="compositionally biased region" description="Polar residues" evidence="8">
    <location>
        <begin position="217"/>
        <end position="227"/>
    </location>
</feature>
<dbReference type="SUPFAM" id="SSF48452">
    <property type="entry name" value="TPR-like"/>
    <property type="match status" value="1"/>
</dbReference>
<dbReference type="Pfam" id="PF00564">
    <property type="entry name" value="PB1"/>
    <property type="match status" value="1"/>
</dbReference>
<organism evidence="10 11">
    <name type="scientific">Papiliotrema laurentii</name>
    <name type="common">Cryptococcus laurentii</name>
    <dbReference type="NCBI Taxonomy" id="5418"/>
    <lineage>
        <taxon>Eukaryota</taxon>
        <taxon>Fungi</taxon>
        <taxon>Dikarya</taxon>
        <taxon>Basidiomycota</taxon>
        <taxon>Agaricomycotina</taxon>
        <taxon>Tremellomycetes</taxon>
        <taxon>Tremellales</taxon>
        <taxon>Rhynchogastremaceae</taxon>
        <taxon>Papiliotrema</taxon>
    </lineage>
</organism>
<evidence type="ECO:0000256" key="1">
    <source>
        <dbReference type="ARBA" id="ARBA00004496"/>
    </source>
</evidence>
<evidence type="ECO:0000256" key="4">
    <source>
        <dbReference type="ARBA" id="ARBA00022490"/>
    </source>
</evidence>
<feature type="repeat" description="TPR" evidence="7">
    <location>
        <begin position="36"/>
        <end position="69"/>
    </location>
</feature>
<keyword evidence="6 7" id="KW-0802">TPR repeat</keyword>
<reference evidence="10" key="1">
    <citation type="submission" date="2023-02" db="EMBL/GenBank/DDBJ databases">
        <title>Identification and recombinant expression of a fungal hydrolase from Papiliotrema laurentii that hydrolyzes apple cutin and clears colloidal polyester polyurethane.</title>
        <authorList>
            <consortium name="DOE Joint Genome Institute"/>
            <person name="Roman V.A."/>
            <person name="Bojanowski C."/>
            <person name="Crable B.R."/>
            <person name="Wagner D.N."/>
            <person name="Hung C.S."/>
            <person name="Nadeau L.J."/>
            <person name="Schratz L."/>
            <person name="Haridas S."/>
            <person name="Pangilinan J."/>
            <person name="Lipzen A."/>
            <person name="Na H."/>
            <person name="Yan M."/>
            <person name="Ng V."/>
            <person name="Grigoriev I.V."/>
            <person name="Spatafora J.W."/>
            <person name="Barlow D."/>
            <person name="Biffinger J."/>
            <person name="Kelley-Loughnane N."/>
            <person name="Varaljay V.A."/>
            <person name="Crookes-Goodson W.J."/>
        </authorList>
    </citation>
    <scope>NUCLEOTIDE SEQUENCE</scope>
    <source>
        <strain evidence="10">5307AH</strain>
    </source>
</reference>
<keyword evidence="3" id="KW-0728">SH3 domain</keyword>
<feature type="compositionally biased region" description="Polar residues" evidence="8">
    <location>
        <begin position="389"/>
        <end position="409"/>
    </location>
</feature>
<accession>A0AAD9D0G1</accession>
<dbReference type="Pfam" id="PF13181">
    <property type="entry name" value="TPR_8"/>
    <property type="match status" value="1"/>
</dbReference>
<evidence type="ECO:0000259" key="9">
    <source>
        <dbReference type="PROSITE" id="PS51745"/>
    </source>
</evidence>
<dbReference type="InterPro" id="IPR011990">
    <property type="entry name" value="TPR-like_helical_dom_sf"/>
</dbReference>
<dbReference type="AlphaFoldDB" id="A0AAD9D0G1"/>
<evidence type="ECO:0000256" key="8">
    <source>
        <dbReference type="SAM" id="MobiDB-lite"/>
    </source>
</evidence>
<dbReference type="Proteomes" id="UP001182556">
    <property type="component" value="Unassembled WGS sequence"/>
</dbReference>
<evidence type="ECO:0000256" key="7">
    <source>
        <dbReference type="PROSITE-ProRule" id="PRU00339"/>
    </source>
</evidence>
<feature type="domain" description="PB1" evidence="9">
    <location>
        <begin position="451"/>
        <end position="537"/>
    </location>
</feature>
<dbReference type="PANTHER" id="PTHR15175">
    <property type="entry name" value="NEUTROPHIL CYTOSOLIC FACTOR 2, NEUTROPHIL NADPH OXIDASE FACTOR 2"/>
    <property type="match status" value="1"/>
</dbReference>
<comment type="caution">
    <text evidence="10">The sequence shown here is derived from an EMBL/GenBank/DDBJ whole genome shotgun (WGS) entry which is preliminary data.</text>
</comment>
<name>A0AAD9D0G1_PAPLA</name>
<dbReference type="PANTHER" id="PTHR15175:SF0">
    <property type="entry name" value="SH3 DOMAIN-CONTAINING PROTEIN C23A1.17"/>
    <property type="match status" value="1"/>
</dbReference>
<evidence type="ECO:0000256" key="5">
    <source>
        <dbReference type="ARBA" id="ARBA00022737"/>
    </source>
</evidence>
<dbReference type="PROSITE" id="PS51745">
    <property type="entry name" value="PB1"/>
    <property type="match status" value="1"/>
</dbReference>
<protein>
    <recommendedName>
        <fullName evidence="9">PB1 domain-containing protein</fullName>
    </recommendedName>
</protein>
<comment type="subcellular location">
    <subcellularLocation>
        <location evidence="1">Cytoplasm</location>
    </subcellularLocation>
</comment>
<evidence type="ECO:0000313" key="10">
    <source>
        <dbReference type="EMBL" id="KAK1923903.1"/>
    </source>
</evidence>
<dbReference type="Gene3D" id="3.10.20.90">
    <property type="entry name" value="Phosphatidylinositol 3-kinase Catalytic Subunit, Chain A, domain 1"/>
    <property type="match status" value="1"/>
</dbReference>
<dbReference type="SMART" id="SM00666">
    <property type="entry name" value="PB1"/>
    <property type="match status" value="1"/>
</dbReference>
<dbReference type="InterPro" id="IPR019734">
    <property type="entry name" value="TPR_rpt"/>
</dbReference>
<proteinExistence type="inferred from homology"/>
<evidence type="ECO:0000256" key="2">
    <source>
        <dbReference type="ARBA" id="ARBA00008051"/>
    </source>
</evidence>
<dbReference type="SUPFAM" id="SSF54277">
    <property type="entry name" value="CAD &amp; PB1 domains"/>
    <property type="match status" value="1"/>
</dbReference>
<dbReference type="InterPro" id="IPR053793">
    <property type="entry name" value="PB1-like"/>
</dbReference>
<feature type="region of interest" description="Disordered" evidence="8">
    <location>
        <begin position="217"/>
        <end position="244"/>
    </location>
</feature>
<keyword evidence="4" id="KW-0963">Cytoplasm</keyword>
<dbReference type="PROSITE" id="PS50005">
    <property type="entry name" value="TPR"/>
    <property type="match status" value="1"/>
</dbReference>
<gene>
    <name evidence="10" type="ORF">DB88DRAFT_452583</name>
</gene>
<keyword evidence="5" id="KW-0677">Repeat</keyword>
<evidence type="ECO:0000256" key="3">
    <source>
        <dbReference type="ARBA" id="ARBA00022443"/>
    </source>
</evidence>
<dbReference type="InterPro" id="IPR051864">
    <property type="entry name" value="NCF2_NOXA1"/>
</dbReference>
<feature type="region of interest" description="Disordered" evidence="8">
    <location>
        <begin position="385"/>
        <end position="413"/>
    </location>
</feature>
<dbReference type="InterPro" id="IPR000270">
    <property type="entry name" value="PB1_dom"/>
</dbReference>
<dbReference type="FunFam" id="1.25.40.10:FF:000017">
    <property type="entry name" value="NADPH oxidase regulator NoxR"/>
    <property type="match status" value="1"/>
</dbReference>
<dbReference type="SMART" id="SM00028">
    <property type="entry name" value="TPR"/>
    <property type="match status" value="3"/>
</dbReference>
<keyword evidence="11" id="KW-1185">Reference proteome</keyword>